<dbReference type="InterPro" id="IPR012676">
    <property type="entry name" value="TGS-like"/>
</dbReference>
<evidence type="ECO:0000313" key="10">
    <source>
        <dbReference type="EMBL" id="EFJ30490.1"/>
    </source>
</evidence>
<dbReference type="InterPro" id="IPR006674">
    <property type="entry name" value="HD_domain"/>
</dbReference>
<dbReference type="Pfam" id="PF13328">
    <property type="entry name" value="HD_4"/>
    <property type="match status" value="1"/>
</dbReference>
<evidence type="ECO:0000259" key="9">
    <source>
        <dbReference type="PROSITE" id="PS51880"/>
    </source>
</evidence>
<dbReference type="InterPro" id="IPR043519">
    <property type="entry name" value="NT_sf"/>
</dbReference>
<dbReference type="SMART" id="SM00471">
    <property type="entry name" value="HDc"/>
    <property type="match status" value="1"/>
</dbReference>
<feature type="domain" description="HD" evidence="8">
    <location>
        <begin position="40"/>
        <end position="147"/>
    </location>
</feature>
<dbReference type="CDD" id="cd01668">
    <property type="entry name" value="TGS_RSH"/>
    <property type="match status" value="1"/>
</dbReference>
<keyword evidence="11" id="KW-1185">Reference proteome</keyword>
<dbReference type="AlphaFoldDB" id="D8RBF9"/>
<dbReference type="GO" id="GO:0015969">
    <property type="term" value="P:guanosine tetraphosphate metabolic process"/>
    <property type="evidence" value="ECO:0007669"/>
    <property type="project" value="InterPro"/>
</dbReference>
<comment type="similarity">
    <text evidence="1">Belongs to the RelA/SpoT family.</text>
</comment>
<dbReference type="Gene3D" id="3.10.20.30">
    <property type="match status" value="1"/>
</dbReference>
<dbReference type="SUPFAM" id="SSF109604">
    <property type="entry name" value="HD-domain/PDEase-like"/>
    <property type="match status" value="1"/>
</dbReference>
<proteinExistence type="inferred from homology"/>
<dbReference type="CDD" id="cd05399">
    <property type="entry name" value="NT_Rel-Spo_like"/>
    <property type="match status" value="1"/>
</dbReference>
<dbReference type="Gene3D" id="3.30.460.10">
    <property type="entry name" value="Beta Polymerase, domain 2"/>
    <property type="match status" value="1"/>
</dbReference>
<evidence type="ECO:0000256" key="7">
    <source>
        <dbReference type="ARBA" id="ARBA00082153"/>
    </source>
</evidence>
<dbReference type="EC" id="2.7.6.5" evidence="2"/>
<dbReference type="InterPro" id="IPR012675">
    <property type="entry name" value="Beta-grasp_dom_sf"/>
</dbReference>
<keyword evidence="4" id="KW-0342">GTP-binding</keyword>
<dbReference type="Gene3D" id="1.10.3210.10">
    <property type="entry name" value="Hypothetical protein af1432"/>
    <property type="match status" value="1"/>
</dbReference>
<feature type="non-terminal residue" evidence="10">
    <location>
        <position position="1"/>
    </location>
</feature>
<dbReference type="GO" id="GO:0005525">
    <property type="term" value="F:GTP binding"/>
    <property type="evidence" value="ECO:0007669"/>
    <property type="project" value="UniProtKB-KW"/>
</dbReference>
<gene>
    <name evidence="10" type="ORF">SELMODRAFT_89270</name>
</gene>
<dbReference type="Pfam" id="PF02824">
    <property type="entry name" value="TGS"/>
    <property type="match status" value="1"/>
</dbReference>
<evidence type="ECO:0000256" key="6">
    <source>
        <dbReference type="ARBA" id="ARBA00075768"/>
    </source>
</evidence>
<feature type="domain" description="TGS" evidence="9">
    <location>
        <begin position="418"/>
        <end position="481"/>
    </location>
</feature>
<sequence>QKLRTSISYLSQGELNRVKEALKLAFDAHDGQKRRSGEPYIIHPVEVGRILGELEMDWETIAAGLLHDTVEDTDFVTFEKLEEEFGFNVRRIVEGETKVSKLGKIQFSDSQAAVQDAQADDLRQMFLAMTEEVRVIVVKLADRLHNMRTLSFMPEHKQRHIALETLQVFAPLARLLGIHKIKSELEELSFMYAYPADYIDMKKKVEKHFKSQSDLILQAKNALVKSVQSDQFLSHVIDGVNIFTLCKDLYSIYKKKKNLEEAGDVAQVRIVLQPKQDSIDRLCSAKQVCYHVLGLVHTLWSPVPQTMKDYIATPKPNGYQSLHTKVIPFGSKTFFPLEIQIRTDKMDKIAQYGIAVHFSGSIALTPAINGSRQQSNCLNAADLARRVSWLNSIRQWQEEFVGNMTSREFVDTVTVDLLGSRVFVFTPKGEIKNLPRGATVVDYAYQLHADVGNKMVGAKVNGNLVSPTHVLSNAEVVEILTYEGISNKKQFLRHKRWLHFARTRSARHKLTKFLKEQALLSAIELTADAVKKFLSNSEELTSGEGHPVTDEDKDRDRAMAGFSGHFSMNDLATSNPYAAKLLPVQDAMMYGGRMINGKHAKRGELAGKLGRGTCVIGSAASDSQRTYTYINNVTDASRSREDWLIGRLKNWQCLGSSVQWFSICCMDRRNILAEVTGALGGAGILICACVAETDGVKGLGTMLFHIEGSTDNLWEACSSMDMIDGILNWSIGCCWQPPDTRQRIDLQYNA</sequence>
<dbReference type="PANTHER" id="PTHR43061">
    <property type="entry name" value="GTP DIPHOSPHOKINASE RSH1, CHLOROPLASTIC-RELATED"/>
    <property type="match status" value="1"/>
</dbReference>
<dbReference type="InterPro" id="IPR007685">
    <property type="entry name" value="RelA_SpoT"/>
</dbReference>
<dbReference type="Gramene" id="EFJ30490">
    <property type="protein sequence ID" value="EFJ30490"/>
    <property type="gene ID" value="SELMODRAFT_89270"/>
</dbReference>
<evidence type="ECO:0000256" key="5">
    <source>
        <dbReference type="ARBA" id="ARBA00070102"/>
    </source>
</evidence>
<dbReference type="Pfam" id="PF04607">
    <property type="entry name" value="RelA_SpoT"/>
    <property type="match status" value="1"/>
</dbReference>
<evidence type="ECO:0000313" key="11">
    <source>
        <dbReference type="Proteomes" id="UP000001514"/>
    </source>
</evidence>
<evidence type="ECO:0000256" key="4">
    <source>
        <dbReference type="ARBA" id="ARBA00023134"/>
    </source>
</evidence>
<dbReference type="PANTHER" id="PTHR43061:SF1">
    <property type="entry name" value="GTP DIPHOSPHOKINASE RSH1, CHLOROPLASTIC-RELATED"/>
    <property type="match status" value="1"/>
</dbReference>
<dbReference type="InterPro" id="IPR004095">
    <property type="entry name" value="TGS"/>
</dbReference>
<organism evidence="11">
    <name type="scientific">Selaginella moellendorffii</name>
    <name type="common">Spikemoss</name>
    <dbReference type="NCBI Taxonomy" id="88036"/>
    <lineage>
        <taxon>Eukaryota</taxon>
        <taxon>Viridiplantae</taxon>
        <taxon>Streptophyta</taxon>
        <taxon>Embryophyta</taxon>
        <taxon>Tracheophyta</taxon>
        <taxon>Lycopodiopsida</taxon>
        <taxon>Selaginellales</taxon>
        <taxon>Selaginellaceae</taxon>
        <taxon>Selaginella</taxon>
    </lineage>
</organism>
<dbReference type="SMART" id="SM00954">
    <property type="entry name" value="RelA_SpoT"/>
    <property type="match status" value="1"/>
</dbReference>
<dbReference type="FunFam" id="1.10.3210.10:FF:000001">
    <property type="entry name" value="GTP pyrophosphokinase RelA"/>
    <property type="match status" value="1"/>
</dbReference>
<dbReference type="SUPFAM" id="SSF81271">
    <property type="entry name" value="TGS-like"/>
    <property type="match status" value="1"/>
</dbReference>
<dbReference type="CDD" id="cd00077">
    <property type="entry name" value="HDc"/>
    <property type="match status" value="1"/>
</dbReference>
<dbReference type="EMBL" id="GL377575">
    <property type="protein sequence ID" value="EFJ30490.1"/>
    <property type="molecule type" value="Genomic_DNA"/>
</dbReference>
<dbReference type="HOGENOM" id="CLU_012300_5_0_1"/>
<dbReference type="InterPro" id="IPR033655">
    <property type="entry name" value="TGS_RelA/SpoT"/>
</dbReference>
<evidence type="ECO:0000259" key="8">
    <source>
        <dbReference type="PROSITE" id="PS51831"/>
    </source>
</evidence>
<dbReference type="STRING" id="88036.D8RBF9"/>
<dbReference type="OrthoDB" id="430679at2759"/>
<dbReference type="InParanoid" id="D8RBF9"/>
<reference evidence="10 11" key="1">
    <citation type="journal article" date="2011" name="Science">
        <title>The Selaginella genome identifies genetic changes associated with the evolution of vascular plants.</title>
        <authorList>
            <person name="Banks J.A."/>
            <person name="Nishiyama T."/>
            <person name="Hasebe M."/>
            <person name="Bowman J.L."/>
            <person name="Gribskov M."/>
            <person name="dePamphilis C."/>
            <person name="Albert V.A."/>
            <person name="Aono N."/>
            <person name="Aoyama T."/>
            <person name="Ambrose B.A."/>
            <person name="Ashton N.W."/>
            <person name="Axtell M.J."/>
            <person name="Barker E."/>
            <person name="Barker M.S."/>
            <person name="Bennetzen J.L."/>
            <person name="Bonawitz N.D."/>
            <person name="Chapple C."/>
            <person name="Cheng C."/>
            <person name="Correa L.G."/>
            <person name="Dacre M."/>
            <person name="DeBarry J."/>
            <person name="Dreyer I."/>
            <person name="Elias M."/>
            <person name="Engstrom E.M."/>
            <person name="Estelle M."/>
            <person name="Feng L."/>
            <person name="Finet C."/>
            <person name="Floyd S.K."/>
            <person name="Frommer W.B."/>
            <person name="Fujita T."/>
            <person name="Gramzow L."/>
            <person name="Gutensohn M."/>
            <person name="Harholt J."/>
            <person name="Hattori M."/>
            <person name="Heyl A."/>
            <person name="Hirai T."/>
            <person name="Hiwatashi Y."/>
            <person name="Ishikawa M."/>
            <person name="Iwata M."/>
            <person name="Karol K.G."/>
            <person name="Koehler B."/>
            <person name="Kolukisaoglu U."/>
            <person name="Kubo M."/>
            <person name="Kurata T."/>
            <person name="Lalonde S."/>
            <person name="Li K."/>
            <person name="Li Y."/>
            <person name="Litt A."/>
            <person name="Lyons E."/>
            <person name="Manning G."/>
            <person name="Maruyama T."/>
            <person name="Michael T.P."/>
            <person name="Mikami K."/>
            <person name="Miyazaki S."/>
            <person name="Morinaga S."/>
            <person name="Murata T."/>
            <person name="Mueller-Roeber B."/>
            <person name="Nelson D.R."/>
            <person name="Obara M."/>
            <person name="Oguri Y."/>
            <person name="Olmstead R.G."/>
            <person name="Onodera N."/>
            <person name="Petersen B.L."/>
            <person name="Pils B."/>
            <person name="Prigge M."/>
            <person name="Rensing S.A."/>
            <person name="Riano-Pachon D.M."/>
            <person name="Roberts A.W."/>
            <person name="Sato Y."/>
            <person name="Scheller H.V."/>
            <person name="Schulz B."/>
            <person name="Schulz C."/>
            <person name="Shakirov E.V."/>
            <person name="Shibagaki N."/>
            <person name="Shinohara N."/>
            <person name="Shippen D.E."/>
            <person name="Soerensen I."/>
            <person name="Sotooka R."/>
            <person name="Sugimoto N."/>
            <person name="Sugita M."/>
            <person name="Sumikawa N."/>
            <person name="Tanurdzic M."/>
            <person name="Theissen G."/>
            <person name="Ulvskov P."/>
            <person name="Wakazuki S."/>
            <person name="Weng J.K."/>
            <person name="Willats W.W."/>
            <person name="Wipf D."/>
            <person name="Wolf P.G."/>
            <person name="Yang L."/>
            <person name="Zimmer A.D."/>
            <person name="Zhu Q."/>
            <person name="Mitros T."/>
            <person name="Hellsten U."/>
            <person name="Loque D."/>
            <person name="Otillar R."/>
            <person name="Salamov A."/>
            <person name="Schmutz J."/>
            <person name="Shapiro H."/>
            <person name="Lindquist E."/>
            <person name="Lucas S."/>
            <person name="Rokhsar D."/>
            <person name="Grigoriev I.V."/>
        </authorList>
    </citation>
    <scope>NUCLEOTIDE SEQUENCE [LARGE SCALE GENOMIC DNA]</scope>
</reference>
<dbReference type="SUPFAM" id="SSF81301">
    <property type="entry name" value="Nucleotidyltransferase"/>
    <property type="match status" value="1"/>
</dbReference>
<protein>
    <recommendedName>
        <fullName evidence="5">Putative GTP diphosphokinase RSH1, chloroplastic</fullName>
        <ecNumber evidence="2">2.7.6.5</ecNumber>
    </recommendedName>
    <alternativeName>
        <fullName evidence="6">RelA/SpoT homolog 1</fullName>
    </alternativeName>
    <alternativeName>
        <fullName evidence="7">ppGpp synthetase RSH1</fullName>
    </alternativeName>
</protein>
<name>D8RBF9_SELML</name>
<dbReference type="GO" id="GO:0008728">
    <property type="term" value="F:GTP diphosphokinase activity"/>
    <property type="evidence" value="ECO:0007669"/>
    <property type="project" value="UniProtKB-EC"/>
</dbReference>
<dbReference type="FunCoup" id="D8RBF9">
    <property type="interactions" value="1105"/>
</dbReference>
<accession>D8RBF9</accession>
<dbReference type="PROSITE" id="PS51880">
    <property type="entry name" value="TGS"/>
    <property type="match status" value="1"/>
</dbReference>
<keyword evidence="3" id="KW-0346">Stress response</keyword>
<dbReference type="KEGG" id="smo:SELMODRAFT_89270"/>
<keyword evidence="4" id="KW-0547">Nucleotide-binding</keyword>
<evidence type="ECO:0000256" key="2">
    <source>
        <dbReference type="ARBA" id="ARBA00013251"/>
    </source>
</evidence>
<dbReference type="eggNOG" id="KOG1157">
    <property type="taxonomic scope" value="Eukaryota"/>
</dbReference>
<dbReference type="OMA" id="NIREWQE"/>
<evidence type="ECO:0000256" key="3">
    <source>
        <dbReference type="ARBA" id="ARBA00023016"/>
    </source>
</evidence>
<dbReference type="PROSITE" id="PS51831">
    <property type="entry name" value="HD"/>
    <property type="match status" value="1"/>
</dbReference>
<dbReference type="InterPro" id="IPR003607">
    <property type="entry name" value="HD/PDEase_dom"/>
</dbReference>
<dbReference type="FunFam" id="3.10.20.30:FF:000002">
    <property type="entry name" value="GTP pyrophosphokinase (RelA/SpoT)"/>
    <property type="match status" value="1"/>
</dbReference>
<dbReference type="Proteomes" id="UP000001514">
    <property type="component" value="Unassembled WGS sequence"/>
</dbReference>
<evidence type="ECO:0000256" key="1">
    <source>
        <dbReference type="ARBA" id="ARBA00007476"/>
    </source>
</evidence>